<dbReference type="EMBL" id="JAOTML010000007">
    <property type="protein sequence ID" value="MCY3053707.1"/>
    <property type="molecule type" value="Genomic_DNA"/>
</dbReference>
<dbReference type="Proteomes" id="UP000594771">
    <property type="component" value="Chromosome"/>
</dbReference>
<feature type="active site" evidence="6">
    <location>
        <position position="160"/>
    </location>
</feature>
<dbReference type="HAMAP" id="MF_00163">
    <property type="entry name" value="Pep_deformylase"/>
    <property type="match status" value="1"/>
</dbReference>
<dbReference type="PANTHER" id="PTHR10458">
    <property type="entry name" value="PEPTIDE DEFORMYLASE"/>
    <property type="match status" value="1"/>
</dbReference>
<dbReference type="AlphaFoldDB" id="A0A0X8FDN6"/>
<evidence type="ECO:0000313" key="10">
    <source>
        <dbReference type="Proteomes" id="UP001069145"/>
    </source>
</evidence>
<dbReference type="Gene3D" id="3.90.45.10">
    <property type="entry name" value="Peptide deformylase"/>
    <property type="match status" value="1"/>
</dbReference>
<keyword evidence="4 6" id="KW-0648">Protein biosynthesis</keyword>
<dbReference type="InterPro" id="IPR023635">
    <property type="entry name" value="Peptide_deformylase"/>
</dbReference>
<proteinExistence type="inferred from homology"/>
<dbReference type="PANTHER" id="PTHR10458:SF8">
    <property type="entry name" value="PEPTIDE DEFORMYLASE 2"/>
    <property type="match status" value="1"/>
</dbReference>
<dbReference type="GO" id="GO:0006412">
    <property type="term" value="P:translation"/>
    <property type="evidence" value="ECO:0007669"/>
    <property type="project" value="UniProtKB-UniRule"/>
</dbReference>
<dbReference type="InterPro" id="IPR036821">
    <property type="entry name" value="Peptide_deformylase_sf"/>
</dbReference>
<gene>
    <name evidence="6 7" type="primary">def</name>
    <name evidence="8" type="ORF">I6G68_08125</name>
    <name evidence="7" type="ORF">ODY43_06865</name>
</gene>
<protein>
    <recommendedName>
        <fullName evidence="6">Peptide deformylase</fullName>
        <shortName evidence="6">PDF</shortName>
        <ecNumber evidence="6">3.5.1.88</ecNumber>
    </recommendedName>
    <alternativeName>
        <fullName evidence="6">Polypeptide deformylase</fullName>
    </alternativeName>
</protein>
<dbReference type="EMBL" id="CP065662">
    <property type="protein sequence ID" value="QPS01323.1"/>
    <property type="molecule type" value="Genomic_DNA"/>
</dbReference>
<evidence type="ECO:0000256" key="6">
    <source>
        <dbReference type="HAMAP-Rule" id="MF_00163"/>
    </source>
</evidence>
<evidence type="ECO:0000256" key="1">
    <source>
        <dbReference type="ARBA" id="ARBA00010759"/>
    </source>
</evidence>
<evidence type="ECO:0000313" key="9">
    <source>
        <dbReference type="Proteomes" id="UP000594771"/>
    </source>
</evidence>
<feature type="binding site" evidence="6">
    <location>
        <position position="159"/>
    </location>
    <ligand>
        <name>Fe cation</name>
        <dbReference type="ChEBI" id="CHEBI:24875"/>
    </ligand>
</feature>
<dbReference type="FunFam" id="3.90.45.10:FF:000002">
    <property type="entry name" value="Peptide deformylase"/>
    <property type="match status" value="1"/>
</dbReference>
<dbReference type="SUPFAM" id="SSF56420">
    <property type="entry name" value="Peptide deformylase"/>
    <property type="match status" value="1"/>
</dbReference>
<comment type="catalytic activity">
    <reaction evidence="6">
        <text>N-terminal N-formyl-L-methionyl-[peptide] + H2O = N-terminal L-methionyl-[peptide] + formate</text>
        <dbReference type="Rhea" id="RHEA:24420"/>
        <dbReference type="Rhea" id="RHEA-COMP:10639"/>
        <dbReference type="Rhea" id="RHEA-COMP:10640"/>
        <dbReference type="ChEBI" id="CHEBI:15377"/>
        <dbReference type="ChEBI" id="CHEBI:15740"/>
        <dbReference type="ChEBI" id="CHEBI:49298"/>
        <dbReference type="ChEBI" id="CHEBI:64731"/>
        <dbReference type="EC" id="3.5.1.88"/>
    </reaction>
</comment>
<evidence type="ECO:0000313" key="7">
    <source>
        <dbReference type="EMBL" id="MCY3053707.1"/>
    </source>
</evidence>
<dbReference type="RefSeq" id="WP_060777841.1">
    <property type="nucleotide sequence ID" value="NZ_CAJHLF010000001.1"/>
</dbReference>
<name>A0A0X8FDN6_9LACT</name>
<evidence type="ECO:0000313" key="8">
    <source>
        <dbReference type="EMBL" id="QPS01323.1"/>
    </source>
</evidence>
<comment type="similarity">
    <text evidence="1 6">Belongs to the polypeptide deformylase family.</text>
</comment>
<dbReference type="PRINTS" id="PR01576">
    <property type="entry name" value="PDEFORMYLASE"/>
</dbReference>
<evidence type="ECO:0000256" key="5">
    <source>
        <dbReference type="ARBA" id="ARBA00023004"/>
    </source>
</evidence>
<dbReference type="NCBIfam" id="TIGR00079">
    <property type="entry name" value="pept_deformyl"/>
    <property type="match status" value="1"/>
</dbReference>
<keyword evidence="3 6" id="KW-0378">Hydrolase</keyword>
<reference evidence="8 9" key="1">
    <citation type="submission" date="2020-12" db="EMBL/GenBank/DDBJ databases">
        <title>FDA dAtabase for Regulatory Grade micrObial Sequences (FDA-ARGOS): Supporting development and validation of Infectious Disease Dx tests.</title>
        <authorList>
            <person name="Sproer C."/>
            <person name="Gronow S."/>
            <person name="Severitt S."/>
            <person name="Schroder I."/>
            <person name="Tallon L."/>
            <person name="Sadzewicz L."/>
            <person name="Zhao X."/>
            <person name="Boylan J."/>
            <person name="Ott S."/>
            <person name="Bowen H."/>
            <person name="Vavikolanu K."/>
            <person name="Mehta A."/>
            <person name="Aluvathingal J."/>
            <person name="Nadendla S."/>
            <person name="Lowell S."/>
            <person name="Myers T."/>
            <person name="Yan Y."/>
            <person name="Sichtig H."/>
        </authorList>
    </citation>
    <scope>NUCLEOTIDE SEQUENCE [LARGE SCALE GENOMIC DNA]</scope>
    <source>
        <strain evidence="8 9">FDAARGOS_911</strain>
    </source>
</reference>
<feature type="binding site" evidence="6">
    <location>
        <position position="163"/>
    </location>
    <ligand>
        <name>Fe cation</name>
        <dbReference type="ChEBI" id="CHEBI:24875"/>
    </ligand>
</feature>
<comment type="function">
    <text evidence="6">Removes the formyl group from the N-terminal Met of newly synthesized proteins. Requires at least a dipeptide for an efficient rate of reaction. N-terminal L-methionine is a prerequisite for activity but the enzyme has broad specificity at other positions.</text>
</comment>
<evidence type="ECO:0000256" key="2">
    <source>
        <dbReference type="ARBA" id="ARBA00022723"/>
    </source>
</evidence>
<dbReference type="OrthoDB" id="9784988at2"/>
<comment type="cofactor">
    <cofactor evidence="6">
        <name>Fe(2+)</name>
        <dbReference type="ChEBI" id="CHEBI:29033"/>
    </cofactor>
    <text evidence="6">Binds 1 Fe(2+) ion.</text>
</comment>
<keyword evidence="10" id="KW-1185">Reference proteome</keyword>
<dbReference type="Pfam" id="PF01327">
    <property type="entry name" value="Pep_deformylase"/>
    <property type="match status" value="1"/>
</dbReference>
<feature type="binding site" evidence="6">
    <location>
        <position position="116"/>
    </location>
    <ligand>
        <name>Fe cation</name>
        <dbReference type="ChEBI" id="CHEBI:24875"/>
    </ligand>
</feature>
<accession>A0A0X8FDN6</accession>
<dbReference type="EC" id="3.5.1.88" evidence="6"/>
<dbReference type="GO" id="GO:0042586">
    <property type="term" value="F:peptide deformylase activity"/>
    <property type="evidence" value="ECO:0007669"/>
    <property type="project" value="UniProtKB-UniRule"/>
</dbReference>
<organism evidence="8 9">
    <name type="scientific">Aerococcus urinae</name>
    <dbReference type="NCBI Taxonomy" id="1376"/>
    <lineage>
        <taxon>Bacteria</taxon>
        <taxon>Bacillati</taxon>
        <taxon>Bacillota</taxon>
        <taxon>Bacilli</taxon>
        <taxon>Lactobacillales</taxon>
        <taxon>Aerococcaceae</taxon>
        <taxon>Aerococcus</taxon>
    </lineage>
</organism>
<dbReference type="PIRSF" id="PIRSF004749">
    <property type="entry name" value="Pep_def"/>
    <property type="match status" value="1"/>
</dbReference>
<dbReference type="GeneID" id="35767658"/>
<keyword evidence="2 6" id="KW-0479">Metal-binding</keyword>
<dbReference type="Proteomes" id="UP001069145">
    <property type="component" value="Unassembled WGS sequence"/>
</dbReference>
<keyword evidence="5 6" id="KW-0408">Iron</keyword>
<evidence type="ECO:0000256" key="3">
    <source>
        <dbReference type="ARBA" id="ARBA00022801"/>
    </source>
</evidence>
<dbReference type="CDD" id="cd00487">
    <property type="entry name" value="Pep_deformylase"/>
    <property type="match status" value="1"/>
</dbReference>
<dbReference type="GO" id="GO:0046872">
    <property type="term" value="F:metal ion binding"/>
    <property type="evidence" value="ECO:0007669"/>
    <property type="project" value="UniProtKB-KW"/>
</dbReference>
<evidence type="ECO:0000256" key="4">
    <source>
        <dbReference type="ARBA" id="ARBA00022917"/>
    </source>
</evidence>
<dbReference type="KEGG" id="aun:AWM73_01925"/>
<sequence length="192" mass="21738">MYLMDDITRDGNPVLHREADTITFPLNETQKQAAHDMMEYLYNSQDEEKGPELGLRAGVGLAAPQVGIGEKMIALLVPNIEDPDSDEEIILEGVMVNPKIISHSVEKVCLREGEGCLSVDDDVSGYVPRYARITITYDDLEGNHFKKRFKGYPAIVLQHEIDHLDGHLYYERINKNDPYSLGEHTYLLGDEF</sequence>
<reference evidence="7" key="2">
    <citation type="submission" date="2022-09" db="EMBL/GenBank/DDBJ databases">
        <title>Aerococcus urinae taxonomy study.</title>
        <authorList>
            <person name="Christensen J."/>
            <person name="Senneby E."/>
        </authorList>
    </citation>
    <scope>NUCLEOTIDE SEQUENCE</scope>
    <source>
        <strain evidence="7">NLD-066-U95</strain>
    </source>
</reference>